<reference evidence="1" key="1">
    <citation type="submission" date="2022-11" db="EMBL/GenBank/DDBJ databases">
        <title>Centuries of genome instability and evolution in soft-shell clam transmissible cancer (bioRxiv).</title>
        <authorList>
            <person name="Hart S.F.M."/>
            <person name="Yonemitsu M.A."/>
            <person name="Giersch R.M."/>
            <person name="Beal B.F."/>
            <person name="Arriagada G."/>
            <person name="Davis B.W."/>
            <person name="Ostrander E.A."/>
            <person name="Goff S.P."/>
            <person name="Metzger M.J."/>
        </authorList>
    </citation>
    <scope>NUCLEOTIDE SEQUENCE</scope>
    <source>
        <strain evidence="1">MELC-2E11</strain>
        <tissue evidence="1">Siphon/mantle</tissue>
    </source>
</reference>
<dbReference type="Proteomes" id="UP001164746">
    <property type="component" value="Chromosome 3"/>
</dbReference>
<proteinExistence type="predicted"/>
<name>A0ABY7DJP2_MYAAR</name>
<sequence>MYRSYMSCPLTLCIHVQWPAWGSRVRGSGSVKLLIASVGTMVCARARKNLRGATTVTGVACKNPLASTFRFSMKSAVADSFLTATWVSSRSVCRDGARVIRGCVQSLATVT</sequence>
<organism evidence="1 2">
    <name type="scientific">Mya arenaria</name>
    <name type="common">Soft-shell clam</name>
    <dbReference type="NCBI Taxonomy" id="6604"/>
    <lineage>
        <taxon>Eukaryota</taxon>
        <taxon>Metazoa</taxon>
        <taxon>Spiralia</taxon>
        <taxon>Lophotrochozoa</taxon>
        <taxon>Mollusca</taxon>
        <taxon>Bivalvia</taxon>
        <taxon>Autobranchia</taxon>
        <taxon>Heteroconchia</taxon>
        <taxon>Euheterodonta</taxon>
        <taxon>Imparidentia</taxon>
        <taxon>Neoheterodontei</taxon>
        <taxon>Myida</taxon>
        <taxon>Myoidea</taxon>
        <taxon>Myidae</taxon>
        <taxon>Mya</taxon>
    </lineage>
</organism>
<evidence type="ECO:0000313" key="2">
    <source>
        <dbReference type="Proteomes" id="UP001164746"/>
    </source>
</evidence>
<dbReference type="EMBL" id="CP111014">
    <property type="protein sequence ID" value="WAQ97919.1"/>
    <property type="molecule type" value="Genomic_DNA"/>
</dbReference>
<gene>
    <name evidence="1" type="ORF">MAR_022292</name>
</gene>
<keyword evidence="2" id="KW-1185">Reference proteome</keyword>
<accession>A0ABY7DJP2</accession>
<protein>
    <recommendedName>
        <fullName evidence="3">Secreted protein</fullName>
    </recommendedName>
</protein>
<evidence type="ECO:0000313" key="1">
    <source>
        <dbReference type="EMBL" id="WAQ97919.1"/>
    </source>
</evidence>
<evidence type="ECO:0008006" key="3">
    <source>
        <dbReference type="Google" id="ProtNLM"/>
    </source>
</evidence>